<dbReference type="Gene3D" id="3.60.15.10">
    <property type="entry name" value="Ribonuclease Z/Hydroxyacylglutathione hydrolase-like"/>
    <property type="match status" value="1"/>
</dbReference>
<organism evidence="2 3">
    <name type="scientific">Alteromonas lipolytica</name>
    <dbReference type="NCBI Taxonomy" id="1856405"/>
    <lineage>
        <taxon>Bacteria</taxon>
        <taxon>Pseudomonadati</taxon>
        <taxon>Pseudomonadota</taxon>
        <taxon>Gammaproteobacteria</taxon>
        <taxon>Alteromonadales</taxon>
        <taxon>Alteromonadaceae</taxon>
        <taxon>Alteromonas/Salinimonas group</taxon>
        <taxon>Alteromonas</taxon>
    </lineage>
</organism>
<dbReference type="SUPFAM" id="SSF56281">
    <property type="entry name" value="Metallo-hydrolase/oxidoreductase"/>
    <property type="match status" value="1"/>
</dbReference>
<dbReference type="InterPro" id="IPR001279">
    <property type="entry name" value="Metallo-B-lactamas"/>
</dbReference>
<dbReference type="STRING" id="1856405.BFC17_05215"/>
<protein>
    <submittedName>
        <fullName evidence="2">MBL fold metallo-hydrolase</fullName>
    </submittedName>
</protein>
<comment type="caution">
    <text evidence="2">The sequence shown here is derived from an EMBL/GenBank/DDBJ whole genome shotgun (WGS) entry which is preliminary data.</text>
</comment>
<dbReference type="AlphaFoldDB" id="A0A1E8F9V0"/>
<dbReference type="InterPro" id="IPR036866">
    <property type="entry name" value="RibonucZ/Hydroxyglut_hydro"/>
</dbReference>
<dbReference type="PANTHER" id="PTHR42663">
    <property type="entry name" value="HYDROLASE C777.06C-RELATED-RELATED"/>
    <property type="match status" value="1"/>
</dbReference>
<sequence length="283" mass="31321">MQLTFYGVRGSIPTPGADYVRYGGNTACVHIELSDGTDISLDAGTGIRLLGDKLIKKQTPIHILLTHNHWDHIQGFPFFTPIYQPGREIFITPGQTTLPENDAIIRQMQGSVFPVPFSALQSKISITPQPDKTDTWKLNGATISRLPMNHPGKGSAYSITENGYKVAYITDNELYPPYKKETDFLTFVDFARNADLIIHDAQYMLSDMPAKSGWGHSVAEEAVKLAMACNAKRLALYSHDPSRTDTDIDAIIDHCNQYITIAESPLELVAAYEGLTIDFAAEN</sequence>
<evidence type="ECO:0000259" key="1">
    <source>
        <dbReference type="Pfam" id="PF12706"/>
    </source>
</evidence>
<dbReference type="OrthoDB" id="9803916at2"/>
<feature type="domain" description="Metallo-beta-lactamase" evidence="1">
    <location>
        <begin position="41"/>
        <end position="236"/>
    </location>
</feature>
<dbReference type="Pfam" id="PF12706">
    <property type="entry name" value="Lactamase_B_2"/>
    <property type="match status" value="1"/>
</dbReference>
<dbReference type="CDD" id="cd07715">
    <property type="entry name" value="TaR3-like_MBL-fold"/>
    <property type="match status" value="1"/>
</dbReference>
<gene>
    <name evidence="2" type="ORF">BFC17_05215</name>
</gene>
<dbReference type="EMBL" id="MJIC01000016">
    <property type="protein sequence ID" value="OFI32556.1"/>
    <property type="molecule type" value="Genomic_DNA"/>
</dbReference>
<keyword evidence="2" id="KW-0378">Hydrolase</keyword>
<dbReference type="Proteomes" id="UP000176037">
    <property type="component" value="Unassembled WGS sequence"/>
</dbReference>
<dbReference type="RefSeq" id="WP_070178084.1">
    <property type="nucleotide sequence ID" value="NZ_BMJR01000005.1"/>
</dbReference>
<dbReference type="PANTHER" id="PTHR42663:SF4">
    <property type="entry name" value="SLL1036 PROTEIN"/>
    <property type="match status" value="1"/>
</dbReference>
<name>A0A1E8F9V0_9ALTE</name>
<evidence type="ECO:0000313" key="2">
    <source>
        <dbReference type="EMBL" id="OFI32556.1"/>
    </source>
</evidence>
<keyword evidence="3" id="KW-1185">Reference proteome</keyword>
<evidence type="ECO:0000313" key="3">
    <source>
        <dbReference type="Proteomes" id="UP000176037"/>
    </source>
</evidence>
<dbReference type="GO" id="GO:0016787">
    <property type="term" value="F:hydrolase activity"/>
    <property type="evidence" value="ECO:0007669"/>
    <property type="project" value="UniProtKB-KW"/>
</dbReference>
<proteinExistence type="predicted"/>
<reference evidence="2 3" key="1">
    <citation type="submission" date="2016-09" db="EMBL/GenBank/DDBJ databases">
        <title>Alteromonas lipolytica, a new species isolated from sea water.</title>
        <authorList>
            <person name="Wu Y.-H."/>
            <person name="Cheng H."/>
            <person name="Xu X.-W."/>
        </authorList>
    </citation>
    <scope>NUCLEOTIDE SEQUENCE [LARGE SCALE GENOMIC DNA]</scope>
    <source>
        <strain evidence="2 3">JW12</strain>
    </source>
</reference>
<accession>A0A1E8F9V0</accession>